<evidence type="ECO:0000313" key="2">
    <source>
        <dbReference type="EMBL" id="REH36995.1"/>
    </source>
</evidence>
<dbReference type="EMBL" id="QUNR01000004">
    <property type="protein sequence ID" value="REH36995.1"/>
    <property type="molecule type" value="Genomic_DNA"/>
</dbReference>
<dbReference type="GO" id="GO:0005524">
    <property type="term" value="F:ATP binding"/>
    <property type="evidence" value="ECO:0007669"/>
    <property type="project" value="InterPro"/>
</dbReference>
<dbReference type="Proteomes" id="UP000256774">
    <property type="component" value="Unassembled WGS sequence"/>
</dbReference>
<dbReference type="Pfam" id="PF00270">
    <property type="entry name" value="DEAD"/>
    <property type="match status" value="1"/>
</dbReference>
<gene>
    <name evidence="2" type="ORF">DFR26_2141</name>
</gene>
<dbReference type="InterPro" id="IPR027417">
    <property type="entry name" value="P-loop_NTPase"/>
</dbReference>
<evidence type="ECO:0000313" key="3">
    <source>
        <dbReference type="Proteomes" id="UP000256774"/>
    </source>
</evidence>
<dbReference type="OrthoDB" id="6372157at2"/>
<protein>
    <recommendedName>
        <fullName evidence="1">DEAD/DEAH-box helicase domain-containing protein</fullName>
    </recommendedName>
</protein>
<dbReference type="SUPFAM" id="SSF52540">
    <property type="entry name" value="P-loop containing nucleoside triphosphate hydrolases"/>
    <property type="match status" value="1"/>
</dbReference>
<feature type="domain" description="DEAD/DEAH-box helicase" evidence="1">
    <location>
        <begin position="39"/>
        <end position="278"/>
    </location>
</feature>
<dbReference type="InterPro" id="IPR011545">
    <property type="entry name" value="DEAD/DEAH_box_helicase_dom"/>
</dbReference>
<dbReference type="GO" id="GO:0003676">
    <property type="term" value="F:nucleic acid binding"/>
    <property type="evidence" value="ECO:0007669"/>
    <property type="project" value="InterPro"/>
</dbReference>
<organism evidence="2 3">
    <name type="scientific">Paraperlucidibaca baekdonensis</name>
    <dbReference type="NCBI Taxonomy" id="748120"/>
    <lineage>
        <taxon>Bacteria</taxon>
        <taxon>Pseudomonadati</taxon>
        <taxon>Pseudomonadota</taxon>
        <taxon>Gammaproteobacteria</taxon>
        <taxon>Moraxellales</taxon>
        <taxon>Moraxellaceae</taxon>
        <taxon>Paraperlucidibaca</taxon>
    </lineage>
</organism>
<comment type="caution">
    <text evidence="2">The sequence shown here is derived from an EMBL/GenBank/DDBJ whole genome shotgun (WGS) entry which is preliminary data.</text>
</comment>
<dbReference type="AlphaFoldDB" id="A0A3E0H3V9"/>
<name>A0A3E0H3V9_9GAMM</name>
<accession>A0A3E0H3V9</accession>
<keyword evidence="3" id="KW-1185">Reference proteome</keyword>
<evidence type="ECO:0000259" key="1">
    <source>
        <dbReference type="Pfam" id="PF00270"/>
    </source>
</evidence>
<reference evidence="2 3" key="1">
    <citation type="submission" date="2018-08" db="EMBL/GenBank/DDBJ databases">
        <title>Genomic Encyclopedia of Type Strains, Phase IV (KMG-IV): sequencing the most valuable type-strain genomes for metagenomic binning, comparative biology and taxonomic classification.</title>
        <authorList>
            <person name="Goeker M."/>
        </authorList>
    </citation>
    <scope>NUCLEOTIDE SEQUENCE [LARGE SCALE GENOMIC DNA]</scope>
    <source>
        <strain evidence="2 3">DSM 26022</strain>
    </source>
</reference>
<proteinExistence type="predicted"/>
<dbReference type="RefSeq" id="WP_116208926.1">
    <property type="nucleotide sequence ID" value="NZ_QUNR01000004.1"/>
</dbReference>
<sequence length="1176" mass="132868">MHPFIDFDFTQKPERSALDDLLQNQLGLIEPANQNDGCFIPLPAQTGIGKTYAACALMLERMLLNTKNSLNESNATEPSLTYYITNSTDNVNSCVTGLLALIERQMISGAPRFNINQKAFLKSQIVHMHSQSDQLLQLSGEDRNHILQAFRLENSTAIVRAFFEIDSFAKVTKNNRVVTSHLRDLAYSTYQKLLGLIRHSLANHVIPFNDDQQEAVYRLLPGEKVIQNKACVLFMTTKKFMHGYHTTKSRIDPIEHLSNSLVIIDEIDRQNAEILDVLSNIKSVELIEFARQLSANFSHHLLEKSERYSGVDGLLAPLLERTIAHAEQWHMKYHFMIEGNSLDDRPVRLFSDRAITHAHSATHNLSIRVDHDRQKNIIVARAKDSLDAQDANGPLSRLVNETDWLFRDFTRLFQWAAQRVTQNETQKLQDRNGHHNQYLGAITSLLSHYGLSAYKPIVLDVFNTRLRALSKHRARLSTRTYHDTGLKLTEVTRPPEASDTMSCLYKSLPITPTGLLAQIVDSGATVLGISATANTPTVIHNFDHDYLKVRLQNRYRLLSHAQRKQLGEYYAGRRRYQDAGIAINCQLIRSNQQMAADLVEMHEGHPPRDLGFALSSLVKMNAADSYGVQWFSKLIGSMHAFAHQKHSRYMLALLNRTVEVDPDFIKTLEENLSANADRPVKVFVSINAEAIKSGRLEEAKNHLSNTLDKVIVISTYPTMAEGKNPDYCVLQAADRDALIWVGDGVRQGECRGDIDAIYLEKPTNMLISNSDTQINLLIMLHQIMCLLYNGTIAITQAQKWAWQLLKGLDTKINTQLYNKTIDAPEATRRVIQQAIGRMARTAYKRQEILVMCDNDLATLIGTDNSHTDSLSHEYVALRDFCKSQLANAGETNTGAELRQRNIALLNTQLTLSKIDELLGGIFAGNKSAIEEWQGVRLQLLREPTRDSISNDYPVLYLQPPQLPYAFSGNLDAQRHRSHRQGQDLKLFDEALSPRWVGEIECQLPVIMRNAIIRQHFTQCGFATKWSELSWVMTPAAYQNIYKGALGEEAIKALLMASGFIVEDMPYETFERFDFIATNQQGLRIAIDAKNWASSGEAHRHELKIELIKQRCGVHHFAYINLFGRAESNVEFVDNTLRPSLDGNYTTLVIPGVIDRQTGKTLESHLAPILVWTGATS</sequence>